<name>A0A8H3A3R0_9AGAM</name>
<dbReference type="SMART" id="SM01116">
    <property type="entry name" value="Cyanate_lyase"/>
    <property type="match status" value="1"/>
</dbReference>
<feature type="active site" evidence="5">
    <location>
        <position position="178"/>
    </location>
</feature>
<dbReference type="InterPro" id="IPR036581">
    <property type="entry name" value="Cyanate_lyase_C_sf"/>
</dbReference>
<dbReference type="EMBL" id="CAJMWS010000303">
    <property type="protein sequence ID" value="CAE6401496.1"/>
    <property type="molecule type" value="Genomic_DNA"/>
</dbReference>
<evidence type="ECO:0000256" key="2">
    <source>
        <dbReference type="ARBA" id="ARBA00009802"/>
    </source>
</evidence>
<evidence type="ECO:0000313" key="8">
    <source>
        <dbReference type="Proteomes" id="UP000663846"/>
    </source>
</evidence>
<evidence type="ECO:0000259" key="6">
    <source>
        <dbReference type="PROSITE" id="PS50943"/>
    </source>
</evidence>
<organism evidence="7 8">
    <name type="scientific">Rhizoctonia solani</name>
    <dbReference type="NCBI Taxonomy" id="456999"/>
    <lineage>
        <taxon>Eukaryota</taxon>
        <taxon>Fungi</taxon>
        <taxon>Dikarya</taxon>
        <taxon>Basidiomycota</taxon>
        <taxon>Agaricomycotina</taxon>
        <taxon>Agaricomycetes</taxon>
        <taxon>Cantharellales</taxon>
        <taxon>Ceratobasidiaceae</taxon>
        <taxon>Rhizoctonia</taxon>
    </lineage>
</organism>
<evidence type="ECO:0000256" key="5">
    <source>
        <dbReference type="HAMAP-Rule" id="MF_03139"/>
    </source>
</evidence>
<dbReference type="InterPro" id="IPR001387">
    <property type="entry name" value="Cro/C1-type_HTH"/>
</dbReference>
<dbReference type="HAMAP" id="MF_00535">
    <property type="entry name" value="Cyanate_hydrat"/>
    <property type="match status" value="1"/>
</dbReference>
<reference evidence="7" key="1">
    <citation type="submission" date="2021-01" db="EMBL/GenBank/DDBJ databases">
        <authorList>
            <person name="Kaushik A."/>
        </authorList>
    </citation>
    <scope>NUCLEOTIDE SEQUENCE</scope>
    <source>
        <strain evidence="7">AG1-1C</strain>
    </source>
</reference>
<evidence type="ECO:0000256" key="3">
    <source>
        <dbReference type="ARBA" id="ARBA00023239"/>
    </source>
</evidence>
<dbReference type="Gene3D" id="1.10.260.40">
    <property type="entry name" value="lambda repressor-like DNA-binding domains"/>
    <property type="match status" value="1"/>
</dbReference>
<dbReference type="Gene3D" id="3.30.1160.10">
    <property type="entry name" value="Cyanate lyase, C-terminal domain"/>
    <property type="match status" value="1"/>
</dbReference>
<evidence type="ECO:0000313" key="7">
    <source>
        <dbReference type="EMBL" id="CAE6401496.1"/>
    </source>
</evidence>
<accession>A0A8H3A3R0</accession>
<dbReference type="CDD" id="cd00559">
    <property type="entry name" value="Cyanase_C"/>
    <property type="match status" value="1"/>
</dbReference>
<comment type="caution">
    <text evidence="7">The sequence shown here is derived from an EMBL/GenBank/DDBJ whole genome shotgun (WGS) entry which is preliminary data.</text>
</comment>
<dbReference type="InterPro" id="IPR003712">
    <property type="entry name" value="Cyanate_lyase_C"/>
</dbReference>
<dbReference type="SUPFAM" id="SSF55234">
    <property type="entry name" value="Cyanase C-terminal domain"/>
    <property type="match status" value="1"/>
</dbReference>
<evidence type="ECO:0000256" key="1">
    <source>
        <dbReference type="ARBA" id="ARBA00003561"/>
    </source>
</evidence>
<feature type="domain" description="HTH cro/C1-type" evidence="6">
    <location>
        <begin position="126"/>
        <end position="149"/>
    </location>
</feature>
<comment type="similarity">
    <text evidence="5">Belongs to the cyanase family.</text>
</comment>
<feature type="active site" evidence="5">
    <location>
        <position position="201"/>
    </location>
</feature>
<protein>
    <recommendedName>
        <fullName evidence="5">Cyanate hydratase</fullName>
        <shortName evidence="5">Cyanase</shortName>
        <ecNumber evidence="5">4.2.1.104</ecNumber>
    </recommendedName>
    <alternativeName>
        <fullName evidence="5">Cyanate hydrolase</fullName>
    </alternativeName>
    <alternativeName>
        <fullName evidence="5">Cyanate lyase</fullName>
    </alternativeName>
</protein>
<comment type="similarity">
    <text evidence="2">Belongs to the MBF1 family.</text>
</comment>
<gene>
    <name evidence="5" type="primary">cyn1</name>
    <name evidence="7" type="ORF">RDB_LOCUS55911</name>
</gene>
<dbReference type="InterPro" id="IPR008076">
    <property type="entry name" value="Cyanase"/>
</dbReference>
<comment type="function">
    <text evidence="1 5">Catalyzes the reaction of cyanate with bicarbonate to produce ammonia and carbon dioxide.</text>
</comment>
<dbReference type="InterPro" id="IPR010982">
    <property type="entry name" value="Lambda_DNA-bd_dom_sf"/>
</dbReference>
<dbReference type="GO" id="GO:0008824">
    <property type="term" value="F:cyanate hydratase activity"/>
    <property type="evidence" value="ECO:0007669"/>
    <property type="project" value="UniProtKB-UniRule"/>
</dbReference>
<sequence>MVKRKPEALTDIADPHIHLVLYICALPLRCLAEATPIHNTSRMNFSRMIHTVSRGTLRQRQIPLVVHTSPVRLSSSSAVASSPVLPGLPSACKQLFDAKAKKGLSFGEIGKAIGKDEIWTAALFYGQAKPAPQDLAKLSEALGVPHQSLKDSLGDHWWPTRGLGPDPPQDPVIYRLHEGVLVYGYPIKAVIHEKFGDGIMSLIDCHVTVDRKPHEKGDRVVLTFDGKFLPYAKW</sequence>
<dbReference type="PANTHER" id="PTHR34186">
    <property type="entry name" value="CYANATE HYDRATASE"/>
    <property type="match status" value="1"/>
</dbReference>
<dbReference type="PRINTS" id="PR01693">
    <property type="entry name" value="CYANASE"/>
</dbReference>
<feature type="active site" evidence="5">
    <location>
        <position position="175"/>
    </location>
</feature>
<dbReference type="SUPFAM" id="SSF47413">
    <property type="entry name" value="lambda repressor-like DNA-binding domains"/>
    <property type="match status" value="1"/>
</dbReference>
<dbReference type="EC" id="4.2.1.104" evidence="5"/>
<dbReference type="PROSITE" id="PS50943">
    <property type="entry name" value="HTH_CROC1"/>
    <property type="match status" value="1"/>
</dbReference>
<dbReference type="NCBIfam" id="TIGR00673">
    <property type="entry name" value="cynS"/>
    <property type="match status" value="1"/>
</dbReference>
<keyword evidence="3 5" id="KW-0456">Lyase</keyword>
<dbReference type="Pfam" id="PF02560">
    <property type="entry name" value="Cyanate_lyase"/>
    <property type="match status" value="1"/>
</dbReference>
<comment type="catalytic activity">
    <reaction evidence="5">
        <text>cyanate + hydrogencarbonate + 3 H(+) = NH4(+) + 2 CO2</text>
        <dbReference type="Rhea" id="RHEA:11120"/>
        <dbReference type="ChEBI" id="CHEBI:15378"/>
        <dbReference type="ChEBI" id="CHEBI:16526"/>
        <dbReference type="ChEBI" id="CHEBI:17544"/>
        <dbReference type="ChEBI" id="CHEBI:28938"/>
        <dbReference type="ChEBI" id="CHEBI:29195"/>
        <dbReference type="EC" id="4.2.1.104"/>
    </reaction>
</comment>
<dbReference type="PANTHER" id="PTHR34186:SF2">
    <property type="entry name" value="CYANATE HYDRATASE"/>
    <property type="match status" value="1"/>
</dbReference>
<dbReference type="GO" id="GO:0003677">
    <property type="term" value="F:DNA binding"/>
    <property type="evidence" value="ECO:0007669"/>
    <property type="project" value="InterPro"/>
</dbReference>
<dbReference type="Proteomes" id="UP000663846">
    <property type="component" value="Unassembled WGS sequence"/>
</dbReference>
<comment type="function">
    <text evidence="4">Transcriptional coactivator that stimulates GCN4-dependent transcriptional activity by bridging the DNA-binding region of GCN4 and TBP (SPT15), thereby recruiting TBP to GCN4-bound promoters. Involved in induction of the ribosome quality control (RQC) pathway; a pathway that degrades nascent peptide chains during problematic translation. Required to prevent stalled ribosomes from frameshifting.</text>
</comment>
<proteinExistence type="inferred from homology"/>
<evidence type="ECO:0000256" key="4">
    <source>
        <dbReference type="ARBA" id="ARBA00035107"/>
    </source>
</evidence>
<dbReference type="AlphaFoldDB" id="A0A8H3A3R0"/>